<name>A0A7J7HBI2_CAMSI</name>
<accession>A0A7J7HBI2</accession>
<reference evidence="1 2" key="2">
    <citation type="submission" date="2020-07" db="EMBL/GenBank/DDBJ databases">
        <title>Genome assembly of wild tea tree DASZ reveals pedigree and selection history of tea varieties.</title>
        <authorList>
            <person name="Zhang W."/>
        </authorList>
    </citation>
    <scope>NUCLEOTIDE SEQUENCE [LARGE SCALE GENOMIC DNA]</scope>
    <source>
        <strain evidence="2">cv. G240</strain>
        <tissue evidence="1">Leaf</tissue>
    </source>
</reference>
<keyword evidence="2" id="KW-1185">Reference proteome</keyword>
<proteinExistence type="predicted"/>
<dbReference type="PANTHER" id="PTHR46851">
    <property type="entry name" value="OS01G0884500 PROTEIN"/>
    <property type="match status" value="1"/>
</dbReference>
<reference evidence="2" key="1">
    <citation type="journal article" date="2020" name="Nat. Commun.">
        <title>Genome assembly of wild tea tree DASZ reveals pedigree and selection history of tea varieties.</title>
        <authorList>
            <person name="Zhang W."/>
            <person name="Zhang Y."/>
            <person name="Qiu H."/>
            <person name="Guo Y."/>
            <person name="Wan H."/>
            <person name="Zhang X."/>
            <person name="Scossa F."/>
            <person name="Alseekh S."/>
            <person name="Zhang Q."/>
            <person name="Wang P."/>
            <person name="Xu L."/>
            <person name="Schmidt M.H."/>
            <person name="Jia X."/>
            <person name="Li D."/>
            <person name="Zhu A."/>
            <person name="Guo F."/>
            <person name="Chen W."/>
            <person name="Ni D."/>
            <person name="Usadel B."/>
            <person name="Fernie A.R."/>
            <person name="Wen W."/>
        </authorList>
    </citation>
    <scope>NUCLEOTIDE SEQUENCE [LARGE SCALE GENOMIC DNA]</scope>
    <source>
        <strain evidence="2">cv. G240</strain>
    </source>
</reference>
<dbReference type="AlphaFoldDB" id="A0A7J7HBI2"/>
<dbReference type="PANTHER" id="PTHR46851:SF11">
    <property type="entry name" value="GYF DOMAIN-CONTAINING PROTEIN"/>
    <property type="match status" value="1"/>
</dbReference>
<dbReference type="EMBL" id="JACBKZ010000006">
    <property type="protein sequence ID" value="KAF5949234.1"/>
    <property type="molecule type" value="Genomic_DNA"/>
</dbReference>
<organism evidence="1 2">
    <name type="scientific">Camellia sinensis</name>
    <name type="common">Tea plant</name>
    <name type="synonym">Thea sinensis</name>
    <dbReference type="NCBI Taxonomy" id="4442"/>
    <lineage>
        <taxon>Eukaryota</taxon>
        <taxon>Viridiplantae</taxon>
        <taxon>Streptophyta</taxon>
        <taxon>Embryophyta</taxon>
        <taxon>Tracheophyta</taxon>
        <taxon>Spermatophyta</taxon>
        <taxon>Magnoliopsida</taxon>
        <taxon>eudicotyledons</taxon>
        <taxon>Gunneridae</taxon>
        <taxon>Pentapetalae</taxon>
        <taxon>asterids</taxon>
        <taxon>Ericales</taxon>
        <taxon>Theaceae</taxon>
        <taxon>Camellia</taxon>
    </lineage>
</organism>
<dbReference type="Proteomes" id="UP000593564">
    <property type="component" value="Unassembled WGS sequence"/>
</dbReference>
<sequence>MVVSKLQNSNQKNIHQRKKVAEIPKSCFAAIISANIKLVYLKRSLVQDLLTDPEAFEIKSDPNDYFQQNSHQLLQVTDTPYLNHVADFTTLAGGKGKVQRVRTQVWFAEQFVLECYYKLVKIIVSWEIDATQPKAP</sequence>
<evidence type="ECO:0000313" key="2">
    <source>
        <dbReference type="Proteomes" id="UP000593564"/>
    </source>
</evidence>
<comment type="caution">
    <text evidence="1">The sequence shown here is derived from an EMBL/GenBank/DDBJ whole genome shotgun (WGS) entry which is preliminary data.</text>
</comment>
<dbReference type="InterPro" id="IPR045894">
    <property type="entry name" value="At5g08430-like"/>
</dbReference>
<gene>
    <name evidence="1" type="ORF">HYC85_015191</name>
</gene>
<evidence type="ECO:0000313" key="1">
    <source>
        <dbReference type="EMBL" id="KAF5949234.1"/>
    </source>
</evidence>
<protein>
    <submittedName>
        <fullName evidence="1">Uncharacterized protein</fullName>
    </submittedName>
</protein>